<dbReference type="Proteomes" id="UP000564885">
    <property type="component" value="Unassembled WGS sequence"/>
</dbReference>
<evidence type="ECO:0000313" key="1">
    <source>
        <dbReference type="EMBL" id="NNM72378.1"/>
    </source>
</evidence>
<accession>A0A849I4T7</accession>
<keyword evidence="2" id="KW-1185">Reference proteome</keyword>
<organism evidence="1 2">
    <name type="scientific">Enterovirga aerilata</name>
    <dbReference type="NCBI Taxonomy" id="2730920"/>
    <lineage>
        <taxon>Bacteria</taxon>
        <taxon>Pseudomonadati</taxon>
        <taxon>Pseudomonadota</taxon>
        <taxon>Alphaproteobacteria</taxon>
        <taxon>Hyphomicrobiales</taxon>
        <taxon>Methylobacteriaceae</taxon>
        <taxon>Enterovirga</taxon>
    </lineage>
</organism>
<evidence type="ECO:0000313" key="2">
    <source>
        <dbReference type="Proteomes" id="UP000564885"/>
    </source>
</evidence>
<name>A0A849I4T7_9HYPH</name>
<dbReference type="AlphaFoldDB" id="A0A849I4T7"/>
<reference evidence="1 2" key="1">
    <citation type="submission" date="2020-04" db="EMBL/GenBank/DDBJ databases">
        <title>Enterovirga sp. isolate from soil.</title>
        <authorList>
            <person name="Chea S."/>
            <person name="Kim D.-U."/>
        </authorList>
    </citation>
    <scope>NUCLEOTIDE SEQUENCE [LARGE SCALE GENOMIC DNA]</scope>
    <source>
        <strain evidence="1 2">DB1703</strain>
    </source>
</reference>
<protein>
    <submittedName>
        <fullName evidence="1">Uncharacterized protein</fullName>
    </submittedName>
</protein>
<sequence length="70" mass="7763">MKTWLEGLSSEEREALRRTGQALADLAAADAPGDRKPGEDLRERQDKLLDEAVEETFPASDPIAPTRITR</sequence>
<dbReference type="EMBL" id="JABEPP010000002">
    <property type="protein sequence ID" value="NNM72378.1"/>
    <property type="molecule type" value="Genomic_DNA"/>
</dbReference>
<proteinExistence type="predicted"/>
<comment type="caution">
    <text evidence="1">The sequence shown here is derived from an EMBL/GenBank/DDBJ whole genome shotgun (WGS) entry which is preliminary data.</text>
</comment>
<gene>
    <name evidence="1" type="ORF">HJG44_08225</name>
</gene>